<dbReference type="PANTHER" id="PTHR12858">
    <property type="entry name" value="RIBOSOME BIOGENESIS PROTEIN"/>
    <property type="match status" value="1"/>
</dbReference>
<feature type="compositionally biased region" description="Basic and acidic residues" evidence="1">
    <location>
        <begin position="46"/>
        <end position="77"/>
    </location>
</feature>
<accession>A0AAE0G366</accession>
<sequence length="164" mass="17926">MPNNDKQKNKSHKAGRKAGLSRRHKFKESSEVRRKPGFKALGSQDLRGDRLNKAKQARDAARRNILEEKRSAREHGPPKIVGLMALSDSVDLSITARWLSEACTDGTEGSGGMDTEDSLTSKLASGAPLTMLSLKHKVRFTLLAPPRADLAANLVRAPQAPYLT</sequence>
<gene>
    <name evidence="2" type="ORF">CYMTET_20898</name>
</gene>
<evidence type="ECO:0000313" key="3">
    <source>
        <dbReference type="Proteomes" id="UP001190700"/>
    </source>
</evidence>
<keyword evidence="3" id="KW-1185">Reference proteome</keyword>
<reference evidence="2 3" key="1">
    <citation type="journal article" date="2015" name="Genome Biol. Evol.">
        <title>Comparative Genomics of a Bacterivorous Green Alga Reveals Evolutionary Causalities and Consequences of Phago-Mixotrophic Mode of Nutrition.</title>
        <authorList>
            <person name="Burns J.A."/>
            <person name="Paasch A."/>
            <person name="Narechania A."/>
            <person name="Kim E."/>
        </authorList>
    </citation>
    <scope>NUCLEOTIDE SEQUENCE [LARGE SCALE GENOMIC DNA]</scope>
    <source>
        <strain evidence="2 3">PLY_AMNH</strain>
    </source>
</reference>
<organism evidence="2 3">
    <name type="scientific">Cymbomonas tetramitiformis</name>
    <dbReference type="NCBI Taxonomy" id="36881"/>
    <lineage>
        <taxon>Eukaryota</taxon>
        <taxon>Viridiplantae</taxon>
        <taxon>Chlorophyta</taxon>
        <taxon>Pyramimonadophyceae</taxon>
        <taxon>Pyramimonadales</taxon>
        <taxon>Pyramimonadaceae</taxon>
        <taxon>Cymbomonas</taxon>
    </lineage>
</organism>
<dbReference type="GO" id="GO:0000479">
    <property type="term" value="P:endonucleolytic cleavage of tricistronic rRNA transcript (SSU-rRNA, 5.8S rRNA, LSU-rRNA)"/>
    <property type="evidence" value="ECO:0007669"/>
    <property type="project" value="TreeGrafter"/>
</dbReference>
<dbReference type="EMBL" id="LGRX02010236">
    <property type="protein sequence ID" value="KAK3270718.1"/>
    <property type="molecule type" value="Genomic_DNA"/>
</dbReference>
<dbReference type="GO" id="GO:0005525">
    <property type="term" value="F:GTP binding"/>
    <property type="evidence" value="ECO:0007669"/>
    <property type="project" value="TreeGrafter"/>
</dbReference>
<dbReference type="GO" id="GO:0003924">
    <property type="term" value="F:GTPase activity"/>
    <property type="evidence" value="ECO:0007669"/>
    <property type="project" value="TreeGrafter"/>
</dbReference>
<dbReference type="AlphaFoldDB" id="A0AAE0G366"/>
<dbReference type="GO" id="GO:0034511">
    <property type="term" value="F:U3 snoRNA binding"/>
    <property type="evidence" value="ECO:0007669"/>
    <property type="project" value="TreeGrafter"/>
</dbReference>
<comment type="caution">
    <text evidence="2">The sequence shown here is derived from an EMBL/GenBank/DDBJ whole genome shotgun (WGS) entry which is preliminary data.</text>
</comment>
<proteinExistence type="predicted"/>
<feature type="compositionally biased region" description="Basic residues" evidence="1">
    <location>
        <begin position="9"/>
        <end position="26"/>
    </location>
</feature>
<dbReference type="Proteomes" id="UP001190700">
    <property type="component" value="Unassembled WGS sequence"/>
</dbReference>
<evidence type="ECO:0000256" key="1">
    <source>
        <dbReference type="SAM" id="MobiDB-lite"/>
    </source>
</evidence>
<protein>
    <submittedName>
        <fullName evidence="2">Uncharacterized protein</fullName>
    </submittedName>
</protein>
<feature type="region of interest" description="Disordered" evidence="1">
    <location>
        <begin position="1"/>
        <end position="79"/>
    </location>
</feature>
<dbReference type="PANTHER" id="PTHR12858:SF1">
    <property type="entry name" value="PRE-RRNA-PROCESSING PROTEIN TSR1 HOMOLOG"/>
    <property type="match status" value="1"/>
</dbReference>
<dbReference type="InterPro" id="IPR039761">
    <property type="entry name" value="Bms1/Tsr1"/>
</dbReference>
<evidence type="ECO:0000313" key="2">
    <source>
        <dbReference type="EMBL" id="KAK3270718.1"/>
    </source>
</evidence>
<dbReference type="GO" id="GO:0030688">
    <property type="term" value="C:preribosome, small subunit precursor"/>
    <property type="evidence" value="ECO:0007669"/>
    <property type="project" value="TreeGrafter"/>
</dbReference>
<name>A0AAE0G366_9CHLO</name>
<dbReference type="GO" id="GO:0000462">
    <property type="term" value="P:maturation of SSU-rRNA from tricistronic rRNA transcript (SSU-rRNA, 5.8S rRNA, LSU-rRNA)"/>
    <property type="evidence" value="ECO:0007669"/>
    <property type="project" value="TreeGrafter"/>
</dbReference>